<dbReference type="Pfam" id="PF00018">
    <property type="entry name" value="SH3_1"/>
    <property type="match status" value="1"/>
</dbReference>
<dbReference type="Gene3D" id="2.30.30.40">
    <property type="entry name" value="SH3 Domains"/>
    <property type="match status" value="1"/>
</dbReference>
<dbReference type="InterPro" id="IPR001452">
    <property type="entry name" value="SH3_domain"/>
</dbReference>
<comment type="caution">
    <text evidence="5">The sequence shown here is derived from an EMBL/GenBank/DDBJ whole genome shotgun (WGS) entry which is preliminary data.</text>
</comment>
<proteinExistence type="predicted"/>
<evidence type="ECO:0000313" key="6">
    <source>
        <dbReference type="Proteomes" id="UP001527925"/>
    </source>
</evidence>
<organism evidence="5 6">
    <name type="scientific">Polyrhizophydium stewartii</name>
    <dbReference type="NCBI Taxonomy" id="2732419"/>
    <lineage>
        <taxon>Eukaryota</taxon>
        <taxon>Fungi</taxon>
        <taxon>Fungi incertae sedis</taxon>
        <taxon>Chytridiomycota</taxon>
        <taxon>Chytridiomycota incertae sedis</taxon>
        <taxon>Chytridiomycetes</taxon>
        <taxon>Rhizophydiales</taxon>
        <taxon>Rhizophydiales incertae sedis</taxon>
        <taxon>Polyrhizophydium</taxon>
    </lineage>
</organism>
<dbReference type="CDD" id="cd00174">
    <property type="entry name" value="SH3"/>
    <property type="match status" value="1"/>
</dbReference>
<dbReference type="Proteomes" id="UP001527925">
    <property type="component" value="Unassembled WGS sequence"/>
</dbReference>
<accession>A0ABR4N1D5</accession>
<dbReference type="PROSITE" id="PS50002">
    <property type="entry name" value="SH3"/>
    <property type="match status" value="1"/>
</dbReference>
<protein>
    <recommendedName>
        <fullName evidence="4">SH3 domain-containing protein</fullName>
    </recommendedName>
</protein>
<dbReference type="SMART" id="SM00326">
    <property type="entry name" value="SH3"/>
    <property type="match status" value="1"/>
</dbReference>
<evidence type="ECO:0000259" key="4">
    <source>
        <dbReference type="PROSITE" id="PS50002"/>
    </source>
</evidence>
<evidence type="ECO:0000313" key="5">
    <source>
        <dbReference type="EMBL" id="KAL2913294.1"/>
    </source>
</evidence>
<keyword evidence="3" id="KW-0812">Transmembrane</keyword>
<keyword evidence="3" id="KW-1133">Transmembrane helix</keyword>
<keyword evidence="6" id="KW-1185">Reference proteome</keyword>
<dbReference type="InterPro" id="IPR036028">
    <property type="entry name" value="SH3-like_dom_sf"/>
</dbReference>
<keyword evidence="3" id="KW-0472">Membrane</keyword>
<evidence type="ECO:0000256" key="3">
    <source>
        <dbReference type="SAM" id="Phobius"/>
    </source>
</evidence>
<gene>
    <name evidence="5" type="ORF">HK105_207172</name>
</gene>
<feature type="transmembrane region" description="Helical" evidence="3">
    <location>
        <begin position="226"/>
        <end position="246"/>
    </location>
</feature>
<evidence type="ECO:0000256" key="1">
    <source>
        <dbReference type="ARBA" id="ARBA00022443"/>
    </source>
</evidence>
<name>A0ABR4N1D5_9FUNG</name>
<dbReference type="EMBL" id="JADGIZ020000048">
    <property type="protein sequence ID" value="KAL2913294.1"/>
    <property type="molecule type" value="Genomic_DNA"/>
</dbReference>
<feature type="domain" description="SH3" evidence="4">
    <location>
        <begin position="76"/>
        <end position="137"/>
    </location>
</feature>
<sequence>MGLLSVDQRVPRLAVEPIGTPVGAPGNLHSTAALDSAAATATATAGSASTKLVFALRTETADRASPLFPAHDVPKAQRRAVRAIAEYDPQRPDEVQVSLGDRLVVVRIFRDDWALGRNETSGAFGVFPKACYDAELLAAGGDASALGASGLLGPGVHTVGRSSITRTPVRMGGKGSPASVAAAECEPAKGEPRAAAAGVVRRVDRHARPGLRLARRARPLTAREQVLVVVCTIAALVAVVAVGLLVPSKPLQPK</sequence>
<dbReference type="SUPFAM" id="SSF50044">
    <property type="entry name" value="SH3-domain"/>
    <property type="match status" value="1"/>
</dbReference>
<evidence type="ECO:0000256" key="2">
    <source>
        <dbReference type="PROSITE-ProRule" id="PRU00192"/>
    </source>
</evidence>
<keyword evidence="1 2" id="KW-0728">SH3 domain</keyword>
<reference evidence="5 6" key="1">
    <citation type="submission" date="2023-09" db="EMBL/GenBank/DDBJ databases">
        <title>Pangenome analysis of Batrachochytrium dendrobatidis and related Chytrids.</title>
        <authorList>
            <person name="Yacoub M.N."/>
            <person name="Stajich J.E."/>
            <person name="James T.Y."/>
        </authorList>
    </citation>
    <scope>NUCLEOTIDE SEQUENCE [LARGE SCALE GENOMIC DNA]</scope>
    <source>
        <strain evidence="5 6">JEL0888</strain>
    </source>
</reference>